<feature type="region of interest" description="Disordered" evidence="1">
    <location>
        <begin position="146"/>
        <end position="328"/>
    </location>
</feature>
<feature type="compositionally biased region" description="Basic and acidic residues" evidence="1">
    <location>
        <begin position="157"/>
        <end position="185"/>
    </location>
</feature>
<reference evidence="2 3" key="1">
    <citation type="journal article" date="2019" name="PLoS Biol.">
        <title>Sex chromosomes control vertical transmission of feminizing Wolbachia symbionts in an isopod.</title>
        <authorList>
            <person name="Becking T."/>
            <person name="Chebbi M.A."/>
            <person name="Giraud I."/>
            <person name="Moumen B."/>
            <person name="Laverre T."/>
            <person name="Caubet Y."/>
            <person name="Peccoud J."/>
            <person name="Gilbert C."/>
            <person name="Cordaux R."/>
        </authorList>
    </citation>
    <scope>NUCLEOTIDE SEQUENCE [LARGE SCALE GENOMIC DNA]</scope>
    <source>
        <strain evidence="2">ANa2</strain>
        <tissue evidence="2">Whole body excluding digestive tract and cuticle</tissue>
    </source>
</reference>
<feature type="compositionally biased region" description="Polar residues" evidence="1">
    <location>
        <begin position="309"/>
        <end position="321"/>
    </location>
</feature>
<gene>
    <name evidence="2" type="ORF">Anas_02983</name>
</gene>
<evidence type="ECO:0000313" key="3">
    <source>
        <dbReference type="Proteomes" id="UP000326759"/>
    </source>
</evidence>
<feature type="region of interest" description="Disordered" evidence="1">
    <location>
        <begin position="94"/>
        <end position="128"/>
    </location>
</feature>
<feature type="compositionally biased region" description="Basic and acidic residues" evidence="1">
    <location>
        <begin position="271"/>
        <end position="281"/>
    </location>
</feature>
<feature type="region of interest" description="Disordered" evidence="1">
    <location>
        <begin position="1"/>
        <end position="77"/>
    </location>
</feature>
<feature type="compositionally biased region" description="Basic and acidic residues" evidence="1">
    <location>
        <begin position="94"/>
        <end position="113"/>
    </location>
</feature>
<feature type="compositionally biased region" description="Polar residues" evidence="1">
    <location>
        <begin position="8"/>
        <end position="28"/>
    </location>
</feature>
<feature type="compositionally biased region" description="Polar residues" evidence="1">
    <location>
        <begin position="228"/>
        <end position="252"/>
    </location>
</feature>
<feature type="compositionally biased region" description="Low complexity" evidence="1">
    <location>
        <begin position="115"/>
        <end position="125"/>
    </location>
</feature>
<dbReference type="AlphaFoldDB" id="A0A5N5TQ57"/>
<sequence>DEDIDSVSLKTNDSGKTNSVLNYNTSNGEHPDESHSSGSYETRNGYHHQNSTSFTKKIGSDKCKQSKENNTDDYSDYQSIKVMFKQNSDLKSKYKKTNNDYDTIEKLRDKLTEKSPSYSYSSSSSEKYQRKLEYLYHKHSPHYECIYSEPNEPVYGKLERNREKGRDSRLSKKEEELMNTKESERRTHRNSNIYERPPRRVVSPGSDDFRPTRPRPIPPKKPERLSLHRTTSMQSMEDSRCSSKASIVSCASRNAKLTRKQHQSSESIYSCHDKNPEKDTETISEIDFYRSCSRTNNATEAQPIIPSPRNISQNTNRTSPHSNKKEQT</sequence>
<feature type="compositionally biased region" description="Polar residues" evidence="1">
    <location>
        <begin position="36"/>
        <end position="55"/>
    </location>
</feature>
<name>A0A5N5TQ57_9CRUS</name>
<keyword evidence="3" id="KW-1185">Reference proteome</keyword>
<comment type="caution">
    <text evidence="2">The sequence shown here is derived from an EMBL/GenBank/DDBJ whole genome shotgun (WGS) entry which is preliminary data.</text>
</comment>
<feature type="non-terminal residue" evidence="2">
    <location>
        <position position="1"/>
    </location>
</feature>
<dbReference type="EMBL" id="SEYY01000008">
    <property type="protein sequence ID" value="KAB7508222.1"/>
    <property type="molecule type" value="Genomic_DNA"/>
</dbReference>
<accession>A0A5N5TQ57</accession>
<organism evidence="2 3">
    <name type="scientific">Armadillidium nasatum</name>
    <dbReference type="NCBI Taxonomy" id="96803"/>
    <lineage>
        <taxon>Eukaryota</taxon>
        <taxon>Metazoa</taxon>
        <taxon>Ecdysozoa</taxon>
        <taxon>Arthropoda</taxon>
        <taxon>Crustacea</taxon>
        <taxon>Multicrustacea</taxon>
        <taxon>Malacostraca</taxon>
        <taxon>Eumalacostraca</taxon>
        <taxon>Peracarida</taxon>
        <taxon>Isopoda</taxon>
        <taxon>Oniscidea</taxon>
        <taxon>Crinocheta</taxon>
        <taxon>Armadillidiidae</taxon>
        <taxon>Armadillidium</taxon>
    </lineage>
</organism>
<feature type="compositionally biased region" description="Basic and acidic residues" evidence="1">
    <location>
        <begin position="58"/>
        <end position="70"/>
    </location>
</feature>
<protein>
    <submittedName>
        <fullName evidence="2">Uncharacterized protein</fullName>
    </submittedName>
</protein>
<evidence type="ECO:0000256" key="1">
    <source>
        <dbReference type="SAM" id="MobiDB-lite"/>
    </source>
</evidence>
<proteinExistence type="predicted"/>
<dbReference type="Proteomes" id="UP000326759">
    <property type="component" value="Unassembled WGS sequence"/>
</dbReference>
<feature type="non-terminal residue" evidence="2">
    <location>
        <position position="328"/>
    </location>
</feature>
<evidence type="ECO:0000313" key="2">
    <source>
        <dbReference type="EMBL" id="KAB7508222.1"/>
    </source>
</evidence>